<proteinExistence type="predicted"/>
<dbReference type="Proteomes" id="UP000270342">
    <property type="component" value="Unassembled WGS sequence"/>
</dbReference>
<evidence type="ECO:0000313" key="1">
    <source>
        <dbReference type="EMBL" id="RKP53486.1"/>
    </source>
</evidence>
<keyword evidence="1" id="KW-0378">Hydrolase</keyword>
<evidence type="ECO:0000313" key="2">
    <source>
        <dbReference type="Proteomes" id="UP000270342"/>
    </source>
</evidence>
<dbReference type="EMBL" id="RBZU01000007">
    <property type="protein sequence ID" value="RKP53486.1"/>
    <property type="molecule type" value="Genomic_DNA"/>
</dbReference>
<keyword evidence="2" id="KW-1185">Reference proteome</keyword>
<dbReference type="InterPro" id="IPR029058">
    <property type="entry name" value="AB_hydrolase_fold"/>
</dbReference>
<dbReference type="Gene3D" id="3.40.50.1820">
    <property type="entry name" value="alpha/beta hydrolase"/>
    <property type="match status" value="1"/>
</dbReference>
<dbReference type="OrthoDB" id="5451115at2"/>
<dbReference type="AlphaFoldDB" id="A0A494XWW7"/>
<dbReference type="GO" id="GO:0016787">
    <property type="term" value="F:hydrolase activity"/>
    <property type="evidence" value="ECO:0007669"/>
    <property type="project" value="UniProtKB-KW"/>
</dbReference>
<comment type="caution">
    <text evidence="1">The sequence shown here is derived from an EMBL/GenBank/DDBJ whole genome shotgun (WGS) entry which is preliminary data.</text>
</comment>
<name>A0A494XWW7_9BURK</name>
<gene>
    <name evidence="1" type="ORF">D7S86_16410</name>
</gene>
<reference evidence="1 2" key="1">
    <citation type="submission" date="2018-10" db="EMBL/GenBank/DDBJ databases">
        <title>Robbsia sp. DHC34, isolated from soil.</title>
        <authorList>
            <person name="Gao Z.-H."/>
            <person name="Qiu L.-H."/>
        </authorList>
    </citation>
    <scope>NUCLEOTIDE SEQUENCE [LARGE SCALE GENOMIC DNA]</scope>
    <source>
        <strain evidence="1 2">DHC34</strain>
    </source>
</reference>
<accession>A0A494XWW7</accession>
<sequence length="265" mass="28340">MVCFAAGCSTMDPVEHADTLAQAGGLQRERIVTPTFVLTAYSKISSPREPIHLYIEGDGLAWISRTQPSLDPTPHQATGLQLAAIDPAPNVVYLARPCQFTPMAVNPTCGIPYWTGKRYAPEVVASMNDAISQIAARAQGQQIELIGYSGGGALAVLVAAGRTDIGSIRTVAGNLDDAYVNQLHNVSEMPESENPIDFAKRVASIPQIHFSGADDHVVPSAVAERFVDETGPRCAQTRVVPGMTHDGDWRAVWPDLLRVAPACGR</sequence>
<dbReference type="SUPFAM" id="SSF53474">
    <property type="entry name" value="alpha/beta-Hydrolases"/>
    <property type="match status" value="1"/>
</dbReference>
<organism evidence="1 2">
    <name type="scientific">Pararobbsia silviterrae</name>
    <dbReference type="NCBI Taxonomy" id="1792498"/>
    <lineage>
        <taxon>Bacteria</taxon>
        <taxon>Pseudomonadati</taxon>
        <taxon>Pseudomonadota</taxon>
        <taxon>Betaproteobacteria</taxon>
        <taxon>Burkholderiales</taxon>
        <taxon>Burkholderiaceae</taxon>
        <taxon>Pararobbsia</taxon>
    </lineage>
</organism>
<protein>
    <submittedName>
        <fullName evidence="1">Alpha/beta hydrolase</fullName>
    </submittedName>
</protein>